<keyword evidence="4" id="KW-0732">Signal</keyword>
<keyword evidence="7" id="KW-1185">Reference proteome</keyword>
<proteinExistence type="predicted"/>
<comment type="caution">
    <text evidence="6">The sequence shown here is derived from an EMBL/GenBank/DDBJ whole genome shotgun (WGS) entry which is preliminary data.</text>
</comment>
<protein>
    <submittedName>
        <fullName evidence="6">Collagen-binding protein</fullName>
    </submittedName>
</protein>
<gene>
    <name evidence="6" type="ORF">GCM10011516_01760</name>
</gene>
<dbReference type="Pfam" id="PF14905">
    <property type="entry name" value="OMP_b-brl_3"/>
    <property type="match status" value="1"/>
</dbReference>
<dbReference type="RefSeq" id="WP_094280223.1">
    <property type="nucleotide sequence ID" value="NZ_BMKM01000001.1"/>
</dbReference>
<name>A0A8H9FZC7_9SPHI</name>
<evidence type="ECO:0000256" key="2">
    <source>
        <dbReference type="ARBA" id="ARBA00023136"/>
    </source>
</evidence>
<evidence type="ECO:0000259" key="5">
    <source>
        <dbReference type="Pfam" id="PF14905"/>
    </source>
</evidence>
<evidence type="ECO:0000256" key="3">
    <source>
        <dbReference type="ARBA" id="ARBA00023237"/>
    </source>
</evidence>
<reference evidence="6" key="2">
    <citation type="submission" date="2020-09" db="EMBL/GenBank/DDBJ databases">
        <authorList>
            <person name="Sun Q."/>
            <person name="Zhou Y."/>
        </authorList>
    </citation>
    <scope>NUCLEOTIDE SEQUENCE</scope>
    <source>
        <strain evidence="6">CGMCC 1.15966</strain>
    </source>
</reference>
<sequence length="928" mass="104537">MKLLTKVILSLSFGLFSLASFAQTKITGTVVDETDKTKLTNASVMLLHARDSILVDFTRANQDGKFTLNNPDTSDYLLIVSYPKFGDFFETINKGSGNKNLGEIGLQSAANLIEEVLVTGKIPIVIKGDTVEYDASSFTTEKNAKVEDLLKVLPGISVDASGKITAQGKTVEKVLVDGEEFFGDDPKLVTRNIRSDMVDKVQVFEKKSEEAERTGVDDGQRIQTINVKLKEDAKNGMFGLLEGGGGLDNKSGYYMGKAAVNKFKGSQKISAFGITSNNGTTDLDWREAEKFGIDNSNVTVLDDGGIMITGGGGFLNNTNRGQPRVLTAGVSFMDAWKEKNHKLNLNYKYGLAENEVTTNSINQTALKDGLSYSENSNQDASKSLGHRFNTKYDYKIDSLTTLTLRVAASKMKNENNTSLKGESYLDGVLRSENDRTQDITSNSNDFNYDANFTRKFAKEGRSFSMKFTGNNGKSETDMFLNSSLVDKVTNQEQLVDQFKDNTSNTSSIMAGATYSEPISKKINMALGYEYTNSKAHSVNSAYNKDADGNYTEFDDIFSNDFNFNTVRNAANLTFNYKAEKIEFNLTNNIRHDDMYQKNNLQNNEMSRNYLTYNPRARFRYNFSKAKSLNLSYNRSNSLPSLFQIQPLRQNEDQMNQYFGNEELKPSVSNNFNLNYFYYDMLKGKNIYSGIGLTQTLDAIQTDVVIYPSSRREMYYVNSDKAMLNGYLYGGYFFDLIKKHQIKMSLGANGNLNNYYNKIKDLTNAANPNEFEENKNISYGFSGDIGFQKSTTKGFDFNISFSPGYRVMETTLNPELNSSGFTFDSYGRYTYYLPAKIQFTGEINFEYEAATKTLPTDFSRLKFNPGIQKKFMKNENLTVNFYVNDLFNQNVGFSRRQTGQGFTQQTFNNISRYYMLKLTWEFTSMKGAE</sequence>
<keyword evidence="2" id="KW-0472">Membrane</keyword>
<accession>A0A8H9FZC7</accession>
<dbReference type="EMBL" id="BMKM01000001">
    <property type="protein sequence ID" value="GGE07697.1"/>
    <property type="molecule type" value="Genomic_DNA"/>
</dbReference>
<dbReference type="Proteomes" id="UP000614460">
    <property type="component" value="Unassembled WGS sequence"/>
</dbReference>
<dbReference type="InterPro" id="IPR036942">
    <property type="entry name" value="Beta-barrel_TonB_sf"/>
</dbReference>
<evidence type="ECO:0000256" key="1">
    <source>
        <dbReference type="ARBA" id="ARBA00004442"/>
    </source>
</evidence>
<dbReference type="Pfam" id="PF13715">
    <property type="entry name" value="CarbopepD_reg_2"/>
    <property type="match status" value="1"/>
</dbReference>
<dbReference type="InterPro" id="IPR041700">
    <property type="entry name" value="OMP_b-brl_3"/>
</dbReference>
<organism evidence="6 7">
    <name type="scientific">Sphingobacterium cellulitidis</name>
    <dbReference type="NCBI Taxonomy" id="1768011"/>
    <lineage>
        <taxon>Bacteria</taxon>
        <taxon>Pseudomonadati</taxon>
        <taxon>Bacteroidota</taxon>
        <taxon>Sphingobacteriia</taxon>
        <taxon>Sphingobacteriales</taxon>
        <taxon>Sphingobacteriaceae</taxon>
        <taxon>Sphingobacterium</taxon>
    </lineage>
</organism>
<evidence type="ECO:0000313" key="7">
    <source>
        <dbReference type="Proteomes" id="UP000614460"/>
    </source>
</evidence>
<reference evidence="6" key="1">
    <citation type="journal article" date="2014" name="Int. J. Syst. Evol. Microbiol.">
        <title>Complete genome sequence of Corynebacterium casei LMG S-19264T (=DSM 44701T), isolated from a smear-ripened cheese.</title>
        <authorList>
            <consortium name="US DOE Joint Genome Institute (JGI-PGF)"/>
            <person name="Walter F."/>
            <person name="Albersmeier A."/>
            <person name="Kalinowski J."/>
            <person name="Ruckert C."/>
        </authorList>
    </citation>
    <scope>NUCLEOTIDE SEQUENCE</scope>
    <source>
        <strain evidence="6">CGMCC 1.15966</strain>
    </source>
</reference>
<dbReference type="AlphaFoldDB" id="A0A8H9FZC7"/>
<comment type="subcellular location">
    <subcellularLocation>
        <location evidence="1">Cell outer membrane</location>
    </subcellularLocation>
</comment>
<keyword evidence="6" id="KW-0176">Collagen</keyword>
<evidence type="ECO:0000313" key="6">
    <source>
        <dbReference type="EMBL" id="GGE07697.1"/>
    </source>
</evidence>
<feature type="domain" description="Outer membrane protein beta-barrel" evidence="5">
    <location>
        <begin position="454"/>
        <end position="919"/>
    </location>
</feature>
<feature type="chain" id="PRO_5034473733" evidence="4">
    <location>
        <begin position="23"/>
        <end position="928"/>
    </location>
</feature>
<dbReference type="GO" id="GO:0009279">
    <property type="term" value="C:cell outer membrane"/>
    <property type="evidence" value="ECO:0007669"/>
    <property type="project" value="UniProtKB-SubCell"/>
</dbReference>
<dbReference type="SUPFAM" id="SSF49464">
    <property type="entry name" value="Carboxypeptidase regulatory domain-like"/>
    <property type="match status" value="1"/>
</dbReference>
<feature type="signal peptide" evidence="4">
    <location>
        <begin position="1"/>
        <end position="22"/>
    </location>
</feature>
<dbReference type="Gene3D" id="2.40.170.20">
    <property type="entry name" value="TonB-dependent receptor, beta-barrel domain"/>
    <property type="match status" value="1"/>
</dbReference>
<dbReference type="InterPro" id="IPR008969">
    <property type="entry name" value="CarboxyPept-like_regulatory"/>
</dbReference>
<keyword evidence="3" id="KW-0998">Cell outer membrane</keyword>
<dbReference type="SUPFAM" id="SSF56935">
    <property type="entry name" value="Porins"/>
    <property type="match status" value="1"/>
</dbReference>
<evidence type="ECO:0000256" key="4">
    <source>
        <dbReference type="SAM" id="SignalP"/>
    </source>
</evidence>